<protein>
    <submittedName>
        <fullName evidence="1">Uncharacterized protein</fullName>
    </submittedName>
</protein>
<dbReference type="OrthoDB" id="9910820at2"/>
<evidence type="ECO:0000313" key="1">
    <source>
        <dbReference type="EMBL" id="RAJ17353.1"/>
    </source>
</evidence>
<name>A0A1A7QFI9_9FLAO</name>
<comment type="caution">
    <text evidence="1">The sequence shown here is derived from an EMBL/GenBank/DDBJ whole genome shotgun (WGS) entry which is preliminary data.</text>
</comment>
<gene>
    <name evidence="1" type="ORF">LX77_03899</name>
</gene>
<dbReference type="RefSeq" id="WP_066439097.1">
    <property type="nucleotide sequence ID" value="NZ_LZRN01000098.1"/>
</dbReference>
<sequence length="232" mass="26995">MGRISINSKERGQGIYVSTDKTWEYLNTIVEGSLTENSEYIIIKTDNTEIADNIIEINKEYIYANTPEFITYRINLKFGGGLQVLLNKYKKNQNKFDLRGFYSEGFIISFDADSEYNDESLTDPSFNPTFTKKQFLDGQELALLYQALMKNLFTRPEKGYLLFESYNGGGNLFFDKEYYEKFKDSINQKYHQGEFANSNSEYEWIQFKNKIDSSEDINNPDISNCSVYPVSK</sequence>
<dbReference type="AlphaFoldDB" id="A0A1A7QFI9"/>
<proteinExistence type="predicted"/>
<reference evidence="1 2" key="1">
    <citation type="submission" date="2018-06" db="EMBL/GenBank/DDBJ databases">
        <title>Genomic Encyclopedia of Archaeal and Bacterial Type Strains, Phase II (KMG-II): from individual species to whole genera.</title>
        <authorList>
            <person name="Goeker M."/>
        </authorList>
    </citation>
    <scope>NUCLEOTIDE SEQUENCE [LARGE SCALE GENOMIC DNA]</scope>
    <source>
        <strain evidence="1 2">DSM 12408</strain>
    </source>
</reference>
<organism evidence="1 2">
    <name type="scientific">Gelidibacter algens</name>
    <dbReference type="NCBI Taxonomy" id="49280"/>
    <lineage>
        <taxon>Bacteria</taxon>
        <taxon>Pseudomonadati</taxon>
        <taxon>Bacteroidota</taxon>
        <taxon>Flavobacteriia</taxon>
        <taxon>Flavobacteriales</taxon>
        <taxon>Flavobacteriaceae</taxon>
        <taxon>Gelidibacter</taxon>
    </lineage>
</organism>
<dbReference type="Proteomes" id="UP000248987">
    <property type="component" value="Unassembled WGS sequence"/>
</dbReference>
<dbReference type="EMBL" id="QLLQ01000045">
    <property type="protein sequence ID" value="RAJ17353.1"/>
    <property type="molecule type" value="Genomic_DNA"/>
</dbReference>
<accession>A0A1A7QFI9</accession>
<keyword evidence="2" id="KW-1185">Reference proteome</keyword>
<evidence type="ECO:0000313" key="2">
    <source>
        <dbReference type="Proteomes" id="UP000248987"/>
    </source>
</evidence>